<accession>W9R2F7</accession>
<reference evidence="5" key="1">
    <citation type="submission" date="2013-01" db="EMBL/GenBank/DDBJ databases">
        <title>Draft Genome Sequence of a Mulberry Tree, Morus notabilis C.K. Schneid.</title>
        <authorList>
            <person name="He N."/>
            <person name="Zhao S."/>
        </authorList>
    </citation>
    <scope>NUCLEOTIDE SEQUENCE</scope>
</reference>
<feature type="compositionally biased region" description="Low complexity" evidence="1">
    <location>
        <begin position="291"/>
        <end position="302"/>
    </location>
</feature>
<dbReference type="Proteomes" id="UP000030645">
    <property type="component" value="Unassembled WGS sequence"/>
</dbReference>
<dbReference type="eggNOG" id="ENOG502QPW5">
    <property type="taxonomic scope" value="Eukaryota"/>
</dbReference>
<dbReference type="Pfam" id="PF12090">
    <property type="entry name" value="Spt20_SEP"/>
    <property type="match status" value="1"/>
</dbReference>
<sequence>MGVSFKVARMGTRYRPKSLVIEDNNGDDNVLFESHQRANELFNNIPEQLYPYDRESETLISAIEYGWLPGDTLDNLPFKYVNGSILCQIRDYRNCLFHEGGIRSSQNNPIVHRVILQMCMENVVKDIMSISDDSWTYKNLLDFESHVLKALQPDLFLNPLPFPYKHCREPLAKKVNLEIAWSWKRREQHNARASNQVFSYSSHVTEVPDNSARQNPNFQTSLVHQDRGVMWAKENIPTSVLIQESDLLQETNSDSYLLTSQPSYQYQENRDLSALQELPTPNVFAFERSSSKSTSELTPSLSNRGVKGRCRKQAIQSSKKQKKQTVHCSFQQLPEKTIEISAPLQLQWKDTSSHQHVEAGRDLQEIFQGKACHSQFIKNGQHANHEDTPRNSQAGSATSTVKLEPAEACYPSPELWRIKDNCVGKDKRIRQSDGLQSQNKQSSHLIKTNNPLLDTSRNATSKRKSLENPQLTYDGGALASSQNVDSLQAEASAPSRWKTNPPKGFSGNVVDSSVNMSNANMADAKSLLEGNHLVSQSLEIKSDPVLERLRKIGGVTQRYELSKKRKLDQNLERKPFSDAIPMIAFHLSNCEDGIRSEETAKDKVSLSKHSMGRDNVSNSRTLLFIRNSSPCYQGDDRVDQVRFVLKQKLNKDTVEANIVYGCEDETNSIVFNILPAFPNVQTADLFASQFTSVMAREGYDLYSDIVGPMAANTGCSSKGQQPSNTVHQSDVIFGLPSSSSNPGLTHYMPSPMPANMSAHNSWQLPLKKTSPAAQLLLPGNIQSSSLEFTSNCPPDSNLDIASQFSSMPLQMHEIMRGRAHIQPQVQQLVAHQEQVRLRKAMLGGSGTSYGGSGTLQRGNGVQGLGNFWLASSDNLTGNGMASRPRVLGGRMPSTGNIGPENNRCSILGINDGKQLIGSTSDYMAATSLKPGTAEGQWRGSVSRILIQRSDLLAPMNNMPEAPEKPCSLSSQQQQLLQMYQAQQEMKWSHQCMLLQQQDMGLSVQNRGLINLAKQVGSSSGQVSPQRYARWLQINHQEPNPGSVGRDGE</sequence>
<dbReference type="STRING" id="981085.W9R2F7"/>
<dbReference type="Pfam" id="PF20474">
    <property type="entry name" value="PHL"/>
    <property type="match status" value="1"/>
</dbReference>
<evidence type="ECO:0000256" key="1">
    <source>
        <dbReference type="SAM" id="MobiDB-lite"/>
    </source>
</evidence>
<proteinExistence type="predicted"/>
<dbReference type="GO" id="GO:0000124">
    <property type="term" value="C:SAGA complex"/>
    <property type="evidence" value="ECO:0007669"/>
    <property type="project" value="InterPro"/>
</dbReference>
<name>W9R2F7_9ROSA</name>
<dbReference type="AlphaFoldDB" id="W9R2F7"/>
<evidence type="ECO:0000259" key="2">
    <source>
        <dbReference type="Pfam" id="PF12090"/>
    </source>
</evidence>
<dbReference type="GO" id="GO:0003712">
    <property type="term" value="F:transcription coregulator activity"/>
    <property type="evidence" value="ECO:0007669"/>
    <property type="project" value="InterPro"/>
</dbReference>
<dbReference type="PANTHER" id="PTHR13526:SF23">
    <property type="entry name" value="PROTEIN PHYTOCHROME-DEPENDENT LATE-FLOWERING-LIKE"/>
    <property type="match status" value="1"/>
</dbReference>
<feature type="region of interest" description="Disordered" evidence="1">
    <location>
        <begin position="288"/>
        <end position="310"/>
    </location>
</feature>
<dbReference type="InterPro" id="IPR021950">
    <property type="entry name" value="Spt20"/>
</dbReference>
<protein>
    <submittedName>
        <fullName evidence="4">Uncharacterized protein</fullName>
    </submittedName>
</protein>
<keyword evidence="5" id="KW-1185">Reference proteome</keyword>
<dbReference type="InterPro" id="IPR046467">
    <property type="entry name" value="PHL_dom"/>
</dbReference>
<feature type="compositionally biased region" description="Polar residues" evidence="1">
    <location>
        <begin position="433"/>
        <end position="459"/>
    </location>
</feature>
<evidence type="ECO:0000313" key="5">
    <source>
        <dbReference type="Proteomes" id="UP000030645"/>
    </source>
</evidence>
<feature type="domain" description="PHL" evidence="3">
    <location>
        <begin position="558"/>
        <end position="708"/>
    </location>
</feature>
<organism evidence="4 5">
    <name type="scientific">Morus notabilis</name>
    <dbReference type="NCBI Taxonomy" id="981085"/>
    <lineage>
        <taxon>Eukaryota</taxon>
        <taxon>Viridiplantae</taxon>
        <taxon>Streptophyta</taxon>
        <taxon>Embryophyta</taxon>
        <taxon>Tracheophyta</taxon>
        <taxon>Spermatophyta</taxon>
        <taxon>Magnoliopsida</taxon>
        <taxon>eudicotyledons</taxon>
        <taxon>Gunneridae</taxon>
        <taxon>Pentapetalae</taxon>
        <taxon>rosids</taxon>
        <taxon>fabids</taxon>
        <taxon>Rosales</taxon>
        <taxon>Moraceae</taxon>
        <taxon>Moreae</taxon>
        <taxon>Morus</taxon>
    </lineage>
</organism>
<dbReference type="PANTHER" id="PTHR13526">
    <property type="entry name" value="TRANSCRIPTION FACTOR SPT20 HOMOLOG"/>
    <property type="match status" value="1"/>
</dbReference>
<evidence type="ECO:0000259" key="3">
    <source>
        <dbReference type="Pfam" id="PF20474"/>
    </source>
</evidence>
<feature type="domain" description="Spt20-like SEP" evidence="2">
    <location>
        <begin position="47"/>
        <end position="166"/>
    </location>
</feature>
<evidence type="ECO:0000313" key="4">
    <source>
        <dbReference type="EMBL" id="EXB65576.1"/>
    </source>
</evidence>
<gene>
    <name evidence="4" type="ORF">L484_025842</name>
</gene>
<dbReference type="EMBL" id="KE344513">
    <property type="protein sequence ID" value="EXB65576.1"/>
    <property type="molecule type" value="Genomic_DNA"/>
</dbReference>
<feature type="region of interest" description="Disordered" evidence="1">
    <location>
        <begin position="429"/>
        <end position="503"/>
    </location>
</feature>
<feature type="compositionally biased region" description="Polar residues" evidence="1">
    <location>
        <begin position="390"/>
        <end position="401"/>
    </location>
</feature>
<feature type="region of interest" description="Disordered" evidence="1">
    <location>
        <begin position="381"/>
        <end position="401"/>
    </location>
</feature>
<dbReference type="GO" id="GO:0006357">
    <property type="term" value="P:regulation of transcription by RNA polymerase II"/>
    <property type="evidence" value="ECO:0007669"/>
    <property type="project" value="TreeGrafter"/>
</dbReference>
<dbReference type="InterPro" id="IPR046468">
    <property type="entry name" value="Spt20-like_SEP"/>
</dbReference>